<dbReference type="Gene3D" id="3.40.190.10">
    <property type="entry name" value="Periplasmic binding protein-like II"/>
    <property type="match status" value="1"/>
</dbReference>
<accession>A0A7Y9EN44</accession>
<reference evidence="2 3" key="1">
    <citation type="submission" date="2020-07" db="EMBL/GenBank/DDBJ databases">
        <title>Sequencing the genomes of 1000 actinobacteria strains.</title>
        <authorList>
            <person name="Klenk H.-P."/>
        </authorList>
    </citation>
    <scope>NUCLEOTIDE SEQUENCE [LARGE SCALE GENOMIC DNA]</scope>
    <source>
        <strain evidence="2 3">DSM 40398</strain>
    </source>
</reference>
<dbReference type="AlphaFoldDB" id="A0A7Y9EN44"/>
<feature type="chain" id="PRO_5038526858" evidence="1">
    <location>
        <begin position="24"/>
        <end position="427"/>
    </location>
</feature>
<organism evidence="2 3">
    <name type="scientific">Actinomadura luteofluorescens</name>
    <dbReference type="NCBI Taxonomy" id="46163"/>
    <lineage>
        <taxon>Bacteria</taxon>
        <taxon>Bacillati</taxon>
        <taxon>Actinomycetota</taxon>
        <taxon>Actinomycetes</taxon>
        <taxon>Streptosporangiales</taxon>
        <taxon>Thermomonosporaceae</taxon>
        <taxon>Actinomadura</taxon>
    </lineage>
</organism>
<dbReference type="Proteomes" id="UP000529783">
    <property type="component" value="Unassembled WGS sequence"/>
</dbReference>
<protein>
    <submittedName>
        <fullName evidence="2">Multiple sugar transport system substrate-binding protein</fullName>
    </submittedName>
</protein>
<proteinExistence type="predicted"/>
<dbReference type="RefSeq" id="WP_179847254.1">
    <property type="nucleotide sequence ID" value="NZ_JACCBA010000001.1"/>
</dbReference>
<name>A0A7Y9EN44_9ACTN</name>
<dbReference type="EMBL" id="JACCBA010000001">
    <property type="protein sequence ID" value="NYD50744.1"/>
    <property type="molecule type" value="Genomic_DNA"/>
</dbReference>
<comment type="caution">
    <text evidence="2">The sequence shown here is derived from an EMBL/GenBank/DDBJ whole genome shotgun (WGS) entry which is preliminary data.</text>
</comment>
<dbReference type="Pfam" id="PF13416">
    <property type="entry name" value="SBP_bac_8"/>
    <property type="match status" value="1"/>
</dbReference>
<evidence type="ECO:0000313" key="3">
    <source>
        <dbReference type="Proteomes" id="UP000529783"/>
    </source>
</evidence>
<gene>
    <name evidence="2" type="ORF">BJY14_006727</name>
</gene>
<dbReference type="SUPFAM" id="SSF53850">
    <property type="entry name" value="Periplasmic binding protein-like II"/>
    <property type="match status" value="1"/>
</dbReference>
<keyword evidence="1" id="KW-0732">Signal</keyword>
<dbReference type="PANTHER" id="PTHR43649:SF30">
    <property type="entry name" value="ABC TRANSPORTER SUBSTRATE-BINDING PROTEIN"/>
    <property type="match status" value="1"/>
</dbReference>
<dbReference type="InterPro" id="IPR050490">
    <property type="entry name" value="Bact_solute-bd_prot1"/>
</dbReference>
<dbReference type="PANTHER" id="PTHR43649">
    <property type="entry name" value="ARABINOSE-BINDING PROTEIN-RELATED"/>
    <property type="match status" value="1"/>
</dbReference>
<evidence type="ECO:0000313" key="2">
    <source>
        <dbReference type="EMBL" id="NYD50744.1"/>
    </source>
</evidence>
<dbReference type="InterPro" id="IPR006059">
    <property type="entry name" value="SBP"/>
</dbReference>
<sequence>MKNLVPILAAVLLGAAACSSSGGGDSGGTVELVMWHGQEDSAAKSLEKLVGAFNQSHPGIRVKMDSGGATADTMLPKVTAGFAAGTYPDIAYMYGSWGAALARSPKVPDLKKYVGGPETGWNDFWPNARQTATVNGKVIGFPAVVDDLTVLYNKKLLAKAGLKPPSPDWAWEDFRAMARELTDAGSKTYGTTWAVSGGEETTWSLWPLLWQNGGSILSQDGKKAAFNSPQGVRALTLVQQMAVQDKSVYLDSTPAEKGQKLFESGRLGLFLSGPWVLNDVKAAGIDYDIAPLPGTNGDHQTVSGPDNWAVFDHGNRRVKAAVEFLTWLTQPEQQLVWMMGTGSLPTRQAVTRLPGYQDFVRRYPGIGVVTDNLANAKQIRPVTAKYPRVSGFVADAIASVLLGRSDPRSALDDAARKSDALLAVPGQ</sequence>
<keyword evidence="3" id="KW-1185">Reference proteome</keyword>
<keyword evidence="2" id="KW-0813">Transport</keyword>
<evidence type="ECO:0000256" key="1">
    <source>
        <dbReference type="SAM" id="SignalP"/>
    </source>
</evidence>
<keyword evidence="2" id="KW-0762">Sugar transport</keyword>
<feature type="signal peptide" evidence="1">
    <location>
        <begin position="1"/>
        <end position="23"/>
    </location>
</feature>
<dbReference type="CDD" id="cd14748">
    <property type="entry name" value="PBP2_UgpB"/>
    <property type="match status" value="1"/>
</dbReference>
<dbReference type="PROSITE" id="PS51257">
    <property type="entry name" value="PROKAR_LIPOPROTEIN"/>
    <property type="match status" value="1"/>
</dbReference>